<evidence type="ECO:0000256" key="7">
    <source>
        <dbReference type="RuleBase" id="RU365095"/>
    </source>
</evidence>
<keyword evidence="7" id="KW-0378">Hydrolase</keyword>
<comment type="catalytic activity">
    <reaction evidence="1 7">
        <text>6-phospho-D-glucono-1,5-lactone + H2O = 6-phospho-D-gluconate + H(+)</text>
        <dbReference type="Rhea" id="RHEA:12556"/>
        <dbReference type="ChEBI" id="CHEBI:15377"/>
        <dbReference type="ChEBI" id="CHEBI:15378"/>
        <dbReference type="ChEBI" id="CHEBI:57955"/>
        <dbReference type="ChEBI" id="CHEBI:58759"/>
        <dbReference type="EC" id="3.1.1.31"/>
    </reaction>
</comment>
<dbReference type="PANTHER" id="PTHR11054">
    <property type="entry name" value="6-PHOSPHOGLUCONOLACTONASE"/>
    <property type="match status" value="1"/>
</dbReference>
<accession>A0A512BG66</accession>
<dbReference type="InterPro" id="IPR005900">
    <property type="entry name" value="6-phosphogluconolactonase_DevB"/>
</dbReference>
<evidence type="ECO:0000259" key="8">
    <source>
        <dbReference type="Pfam" id="PF01182"/>
    </source>
</evidence>
<dbReference type="EMBL" id="BJYT01000014">
    <property type="protein sequence ID" value="GEO10956.1"/>
    <property type="molecule type" value="Genomic_DNA"/>
</dbReference>
<protein>
    <recommendedName>
        <fullName evidence="6 7">6-phosphogluconolactonase</fullName>
        <shortName evidence="7">6PGL</shortName>
        <ecNumber evidence="5 7">3.1.1.31</ecNumber>
    </recommendedName>
</protein>
<evidence type="ECO:0000256" key="2">
    <source>
        <dbReference type="ARBA" id="ARBA00002681"/>
    </source>
</evidence>
<evidence type="ECO:0000256" key="3">
    <source>
        <dbReference type="ARBA" id="ARBA00004961"/>
    </source>
</evidence>
<dbReference type="OrthoDB" id="9810967at2"/>
<dbReference type="RefSeq" id="WP_147205067.1">
    <property type="nucleotide sequence ID" value="NZ_BJYT01000014.1"/>
</dbReference>
<keyword evidence="10" id="KW-1185">Reference proteome</keyword>
<reference evidence="9 10" key="1">
    <citation type="submission" date="2019-07" db="EMBL/GenBank/DDBJ databases">
        <title>Whole genome shotgun sequence of Segetibacter aerophilus NBRC 106135.</title>
        <authorList>
            <person name="Hosoyama A."/>
            <person name="Uohara A."/>
            <person name="Ohji S."/>
            <person name="Ichikawa N."/>
        </authorList>
    </citation>
    <scope>NUCLEOTIDE SEQUENCE [LARGE SCALE GENOMIC DNA]</scope>
    <source>
        <strain evidence="9 10">NBRC 106135</strain>
    </source>
</reference>
<dbReference type="NCBIfam" id="TIGR01198">
    <property type="entry name" value="pgl"/>
    <property type="match status" value="1"/>
</dbReference>
<comment type="pathway">
    <text evidence="3 7">Carbohydrate degradation; pentose phosphate pathway; D-ribulose 5-phosphate from D-glucose 6-phosphate (oxidative stage): step 2/3.</text>
</comment>
<organism evidence="9 10">
    <name type="scientific">Segetibacter aerophilus</name>
    <dbReference type="NCBI Taxonomy" id="670293"/>
    <lineage>
        <taxon>Bacteria</taxon>
        <taxon>Pseudomonadati</taxon>
        <taxon>Bacteroidota</taxon>
        <taxon>Chitinophagia</taxon>
        <taxon>Chitinophagales</taxon>
        <taxon>Chitinophagaceae</taxon>
        <taxon>Segetibacter</taxon>
    </lineage>
</organism>
<gene>
    <name evidence="7 9" type="primary">pgl</name>
    <name evidence="9" type="ORF">SAE01_34520</name>
</gene>
<evidence type="ECO:0000256" key="6">
    <source>
        <dbReference type="ARBA" id="ARBA00020337"/>
    </source>
</evidence>
<proteinExistence type="inferred from homology"/>
<evidence type="ECO:0000256" key="5">
    <source>
        <dbReference type="ARBA" id="ARBA00013198"/>
    </source>
</evidence>
<dbReference type="SUPFAM" id="SSF100950">
    <property type="entry name" value="NagB/RpiA/CoA transferase-like"/>
    <property type="match status" value="1"/>
</dbReference>
<dbReference type="Gene3D" id="3.40.50.1360">
    <property type="match status" value="1"/>
</dbReference>
<comment type="function">
    <text evidence="2 7">Hydrolysis of 6-phosphogluconolactone to 6-phosphogluconate.</text>
</comment>
<sequence>MPKLHIYKNEKETCYAFAEWLANLVKETLTKQDRFTIALSGGDTPKLVYKILATDYATSIDWTRIHLFWGDQSFISSPDEKYNPTLGLKNLIDDLPVSKNHVHSIRTDVSPQDSATEYENLLRTYFTEPESTFDLVILGMGEQGNLLSLYPFSEESHHAGSWVMPVYDKQDDLYKVTLTISAINASAVKAFLITGKKKEDVVQQVLKGKYEPEKAPAQLIVAANKPVHWFLDEGSAGKLIKPSY</sequence>
<dbReference type="GO" id="GO:0006098">
    <property type="term" value="P:pentose-phosphate shunt"/>
    <property type="evidence" value="ECO:0007669"/>
    <property type="project" value="UniProtKB-UniPathway"/>
</dbReference>
<dbReference type="AlphaFoldDB" id="A0A512BG66"/>
<comment type="caution">
    <text evidence="9">The sequence shown here is derived from an EMBL/GenBank/DDBJ whole genome shotgun (WGS) entry which is preliminary data.</text>
</comment>
<dbReference type="GO" id="GO:0005975">
    <property type="term" value="P:carbohydrate metabolic process"/>
    <property type="evidence" value="ECO:0007669"/>
    <property type="project" value="UniProtKB-UniRule"/>
</dbReference>
<dbReference type="PANTHER" id="PTHR11054:SF0">
    <property type="entry name" value="6-PHOSPHOGLUCONOLACTONASE"/>
    <property type="match status" value="1"/>
</dbReference>
<dbReference type="CDD" id="cd01400">
    <property type="entry name" value="6PGL"/>
    <property type="match status" value="1"/>
</dbReference>
<evidence type="ECO:0000313" key="9">
    <source>
        <dbReference type="EMBL" id="GEO10956.1"/>
    </source>
</evidence>
<dbReference type="InterPro" id="IPR039104">
    <property type="entry name" value="6PGL"/>
</dbReference>
<dbReference type="GO" id="GO:0017057">
    <property type="term" value="F:6-phosphogluconolactonase activity"/>
    <property type="evidence" value="ECO:0007669"/>
    <property type="project" value="UniProtKB-UniRule"/>
</dbReference>
<dbReference type="Proteomes" id="UP000321513">
    <property type="component" value="Unassembled WGS sequence"/>
</dbReference>
<dbReference type="UniPathway" id="UPA00115">
    <property type="reaction ID" value="UER00409"/>
</dbReference>
<dbReference type="EC" id="3.1.1.31" evidence="5 7"/>
<dbReference type="InterPro" id="IPR006148">
    <property type="entry name" value="Glc/Gal-6P_isomerase"/>
</dbReference>
<feature type="domain" description="Glucosamine/galactosamine-6-phosphate isomerase" evidence="8">
    <location>
        <begin position="9"/>
        <end position="229"/>
    </location>
</feature>
<dbReference type="Pfam" id="PF01182">
    <property type="entry name" value="Glucosamine_iso"/>
    <property type="match status" value="1"/>
</dbReference>
<dbReference type="InterPro" id="IPR037171">
    <property type="entry name" value="NagB/RpiA_transferase-like"/>
</dbReference>
<evidence type="ECO:0000256" key="4">
    <source>
        <dbReference type="ARBA" id="ARBA00010662"/>
    </source>
</evidence>
<evidence type="ECO:0000256" key="1">
    <source>
        <dbReference type="ARBA" id="ARBA00000832"/>
    </source>
</evidence>
<comment type="similarity">
    <text evidence="4 7">Belongs to the glucosamine/galactosamine-6-phosphate isomerase family. 6-phosphogluconolactonase subfamily.</text>
</comment>
<name>A0A512BG66_9BACT</name>
<evidence type="ECO:0000313" key="10">
    <source>
        <dbReference type="Proteomes" id="UP000321513"/>
    </source>
</evidence>